<keyword evidence="3" id="KW-1185">Reference proteome</keyword>
<dbReference type="EMBL" id="KL363235">
    <property type="protein sequence ID" value="KFD51821.1"/>
    <property type="molecule type" value="Genomic_DNA"/>
</dbReference>
<evidence type="ECO:0000313" key="1">
    <source>
        <dbReference type="EMBL" id="KFD51821.1"/>
    </source>
</evidence>
<dbReference type="EMBL" id="KL367505">
    <property type="protein sequence ID" value="KFD68364.1"/>
    <property type="molecule type" value="Genomic_DNA"/>
</dbReference>
<organism evidence="2">
    <name type="scientific">Trichuris suis</name>
    <name type="common">pig whipworm</name>
    <dbReference type="NCBI Taxonomy" id="68888"/>
    <lineage>
        <taxon>Eukaryota</taxon>
        <taxon>Metazoa</taxon>
        <taxon>Ecdysozoa</taxon>
        <taxon>Nematoda</taxon>
        <taxon>Enoplea</taxon>
        <taxon>Dorylaimia</taxon>
        <taxon>Trichinellida</taxon>
        <taxon>Trichuridae</taxon>
        <taxon>Trichuris</taxon>
    </lineage>
</organism>
<evidence type="ECO:0000313" key="3">
    <source>
        <dbReference type="Proteomes" id="UP000030764"/>
    </source>
</evidence>
<name>A0A085NFW8_9BILA</name>
<reference evidence="2 3" key="1">
    <citation type="journal article" date="2014" name="Nat. Genet.">
        <title>Genome and transcriptome of the porcine whipworm Trichuris suis.</title>
        <authorList>
            <person name="Jex A.R."/>
            <person name="Nejsum P."/>
            <person name="Schwarz E.M."/>
            <person name="Hu L."/>
            <person name="Young N.D."/>
            <person name="Hall R.S."/>
            <person name="Korhonen P.K."/>
            <person name="Liao S."/>
            <person name="Thamsborg S."/>
            <person name="Xia J."/>
            <person name="Xu P."/>
            <person name="Wang S."/>
            <person name="Scheerlinck J.P."/>
            <person name="Hofmann A."/>
            <person name="Sternberg P.W."/>
            <person name="Wang J."/>
            <person name="Gasser R.B."/>
        </authorList>
    </citation>
    <scope>NUCLEOTIDE SEQUENCE [LARGE SCALE GENOMIC DNA]</scope>
    <source>
        <strain evidence="2">DCEP-RM93F</strain>
        <strain evidence="1">DCEP-RM93M</strain>
    </source>
</reference>
<dbReference type="Proteomes" id="UP000030758">
    <property type="component" value="Unassembled WGS sequence"/>
</dbReference>
<dbReference type="Proteomes" id="UP000030764">
    <property type="component" value="Unassembled WGS sequence"/>
</dbReference>
<protein>
    <submittedName>
        <fullName evidence="2">Uncharacterized protein</fullName>
    </submittedName>
</protein>
<evidence type="ECO:0000313" key="2">
    <source>
        <dbReference type="EMBL" id="KFD68364.1"/>
    </source>
</evidence>
<gene>
    <name evidence="1" type="ORF">M513_07348</name>
    <name evidence="2" type="ORF">M514_07348</name>
</gene>
<proteinExistence type="predicted"/>
<dbReference type="AlphaFoldDB" id="A0A085NFW8"/>
<sequence length="56" mass="6275">MDCARGDCAGHRTLWKESQNATHFRNYLKCIDDCVKVKLQPKEEKSPPPAPSSSAE</sequence>
<accession>A0A085NFW8</accession>